<dbReference type="Proteomes" id="UP001215598">
    <property type="component" value="Unassembled WGS sequence"/>
</dbReference>
<organism evidence="2 3">
    <name type="scientific">Mycena metata</name>
    <dbReference type="NCBI Taxonomy" id="1033252"/>
    <lineage>
        <taxon>Eukaryota</taxon>
        <taxon>Fungi</taxon>
        <taxon>Dikarya</taxon>
        <taxon>Basidiomycota</taxon>
        <taxon>Agaricomycotina</taxon>
        <taxon>Agaricomycetes</taxon>
        <taxon>Agaricomycetidae</taxon>
        <taxon>Agaricales</taxon>
        <taxon>Marasmiineae</taxon>
        <taxon>Mycenaceae</taxon>
        <taxon>Mycena</taxon>
    </lineage>
</organism>
<proteinExistence type="predicted"/>
<sequence length="239" mass="26607">MLNFPPELMDSILSSLEPEDLCTLMHTSSNIRQRAVTQLLSQYGVGTPQITSGTISLPHRACFLVPIIYAMHPIQKLQITCNWQRPLGVISDIVATVPQIPDVLLRGIQKEEADVVTKLIATLSRDGKDLVIIAGRRTLAISRPRHGRTPSPGSQFRPFGHEYHSLHLVHRPHPPCLPGCWRYRRLHSHRLALPPSIQTTVGSGSPHCGRPRLNVGQDDAHLKGGPFWYQQSVHSGHIL</sequence>
<dbReference type="CDD" id="cd09917">
    <property type="entry name" value="F-box_SF"/>
    <property type="match status" value="1"/>
</dbReference>
<protein>
    <recommendedName>
        <fullName evidence="1">F-box domain-containing protein</fullName>
    </recommendedName>
</protein>
<comment type="caution">
    <text evidence="2">The sequence shown here is derived from an EMBL/GenBank/DDBJ whole genome shotgun (WGS) entry which is preliminary data.</text>
</comment>
<dbReference type="InterPro" id="IPR036047">
    <property type="entry name" value="F-box-like_dom_sf"/>
</dbReference>
<feature type="domain" description="F-box" evidence="1">
    <location>
        <begin position="1"/>
        <end position="33"/>
    </location>
</feature>
<keyword evidence="3" id="KW-1185">Reference proteome</keyword>
<accession>A0AAD7NJ81</accession>
<dbReference type="InterPro" id="IPR001810">
    <property type="entry name" value="F-box_dom"/>
</dbReference>
<dbReference type="EMBL" id="JARKIB010000028">
    <property type="protein sequence ID" value="KAJ7764259.1"/>
    <property type="molecule type" value="Genomic_DNA"/>
</dbReference>
<name>A0AAD7NJ81_9AGAR</name>
<evidence type="ECO:0000313" key="2">
    <source>
        <dbReference type="EMBL" id="KAJ7764259.1"/>
    </source>
</evidence>
<dbReference type="Pfam" id="PF00646">
    <property type="entry name" value="F-box"/>
    <property type="match status" value="1"/>
</dbReference>
<dbReference type="AlphaFoldDB" id="A0AAD7NJ81"/>
<evidence type="ECO:0000259" key="1">
    <source>
        <dbReference type="PROSITE" id="PS50181"/>
    </source>
</evidence>
<evidence type="ECO:0000313" key="3">
    <source>
        <dbReference type="Proteomes" id="UP001215598"/>
    </source>
</evidence>
<reference evidence="2" key="1">
    <citation type="submission" date="2023-03" db="EMBL/GenBank/DDBJ databases">
        <title>Massive genome expansion in bonnet fungi (Mycena s.s.) driven by repeated elements and novel gene families across ecological guilds.</title>
        <authorList>
            <consortium name="Lawrence Berkeley National Laboratory"/>
            <person name="Harder C.B."/>
            <person name="Miyauchi S."/>
            <person name="Viragh M."/>
            <person name="Kuo A."/>
            <person name="Thoen E."/>
            <person name="Andreopoulos B."/>
            <person name="Lu D."/>
            <person name="Skrede I."/>
            <person name="Drula E."/>
            <person name="Henrissat B."/>
            <person name="Morin E."/>
            <person name="Kohler A."/>
            <person name="Barry K."/>
            <person name="LaButti K."/>
            <person name="Morin E."/>
            <person name="Salamov A."/>
            <person name="Lipzen A."/>
            <person name="Mereny Z."/>
            <person name="Hegedus B."/>
            <person name="Baldrian P."/>
            <person name="Stursova M."/>
            <person name="Weitz H."/>
            <person name="Taylor A."/>
            <person name="Grigoriev I.V."/>
            <person name="Nagy L.G."/>
            <person name="Martin F."/>
            <person name="Kauserud H."/>
        </authorList>
    </citation>
    <scope>NUCLEOTIDE SEQUENCE</scope>
    <source>
        <strain evidence="2">CBHHK182m</strain>
    </source>
</reference>
<dbReference type="SUPFAM" id="SSF81383">
    <property type="entry name" value="F-box domain"/>
    <property type="match status" value="1"/>
</dbReference>
<dbReference type="PROSITE" id="PS50181">
    <property type="entry name" value="FBOX"/>
    <property type="match status" value="1"/>
</dbReference>
<gene>
    <name evidence="2" type="ORF">B0H16DRAFT_1526526</name>
</gene>